<feature type="compositionally biased region" description="Basic and acidic residues" evidence="1">
    <location>
        <begin position="55"/>
        <end position="65"/>
    </location>
</feature>
<dbReference type="Proteomes" id="UP000835052">
    <property type="component" value="Unassembled WGS sequence"/>
</dbReference>
<feature type="compositionally biased region" description="Basic and acidic residues" evidence="1">
    <location>
        <begin position="204"/>
        <end position="214"/>
    </location>
</feature>
<feature type="compositionally biased region" description="Polar residues" evidence="1">
    <location>
        <begin position="485"/>
        <end position="497"/>
    </location>
</feature>
<evidence type="ECO:0000313" key="2">
    <source>
        <dbReference type="EMBL" id="CAD6193436.1"/>
    </source>
</evidence>
<keyword evidence="3" id="KW-1185">Reference proteome</keyword>
<accession>A0A8S1HA16</accession>
<dbReference type="EMBL" id="CAJGYM010000035">
    <property type="protein sequence ID" value="CAD6193436.1"/>
    <property type="molecule type" value="Genomic_DNA"/>
</dbReference>
<feature type="region of interest" description="Disordered" evidence="1">
    <location>
        <begin position="55"/>
        <end position="77"/>
    </location>
</feature>
<reference evidence="2" key="1">
    <citation type="submission" date="2020-10" db="EMBL/GenBank/DDBJ databases">
        <authorList>
            <person name="Kikuchi T."/>
        </authorList>
    </citation>
    <scope>NUCLEOTIDE SEQUENCE</scope>
    <source>
        <strain evidence="2">NKZ352</strain>
    </source>
</reference>
<organism evidence="2 3">
    <name type="scientific">Caenorhabditis auriculariae</name>
    <dbReference type="NCBI Taxonomy" id="2777116"/>
    <lineage>
        <taxon>Eukaryota</taxon>
        <taxon>Metazoa</taxon>
        <taxon>Ecdysozoa</taxon>
        <taxon>Nematoda</taxon>
        <taxon>Chromadorea</taxon>
        <taxon>Rhabditida</taxon>
        <taxon>Rhabditina</taxon>
        <taxon>Rhabditomorpha</taxon>
        <taxon>Rhabditoidea</taxon>
        <taxon>Rhabditidae</taxon>
        <taxon>Peloderinae</taxon>
        <taxon>Caenorhabditis</taxon>
    </lineage>
</organism>
<name>A0A8S1HA16_9PELO</name>
<protein>
    <submittedName>
        <fullName evidence="2">Uncharacterized protein</fullName>
    </submittedName>
</protein>
<feature type="compositionally biased region" description="Basic and acidic residues" evidence="1">
    <location>
        <begin position="430"/>
        <end position="444"/>
    </location>
</feature>
<dbReference type="OrthoDB" id="5877569at2759"/>
<dbReference type="Gene3D" id="1.10.840.10">
    <property type="entry name" value="Ras guanine-nucleotide exchange factors catalytic domain"/>
    <property type="match status" value="1"/>
</dbReference>
<comment type="caution">
    <text evidence="2">The sequence shown here is derived from an EMBL/GenBank/DDBJ whole genome shotgun (WGS) entry which is preliminary data.</text>
</comment>
<evidence type="ECO:0000313" key="3">
    <source>
        <dbReference type="Proteomes" id="UP000835052"/>
    </source>
</evidence>
<feature type="compositionally biased region" description="Pro residues" evidence="1">
    <location>
        <begin position="456"/>
        <end position="465"/>
    </location>
</feature>
<feature type="region of interest" description="Disordered" evidence="1">
    <location>
        <begin position="204"/>
        <end position="519"/>
    </location>
</feature>
<evidence type="ECO:0000256" key="1">
    <source>
        <dbReference type="SAM" id="MobiDB-lite"/>
    </source>
</evidence>
<proteinExistence type="predicted"/>
<feature type="compositionally biased region" description="Low complexity" evidence="1">
    <location>
        <begin position="415"/>
        <end position="428"/>
    </location>
</feature>
<feature type="compositionally biased region" description="Low complexity" evidence="1">
    <location>
        <begin position="323"/>
        <end position="358"/>
    </location>
</feature>
<gene>
    <name evidence="2" type="ORF">CAUJ_LOCUS9355</name>
</gene>
<feature type="compositionally biased region" description="Basic and acidic residues" evidence="1">
    <location>
        <begin position="256"/>
        <end position="270"/>
    </location>
</feature>
<dbReference type="InterPro" id="IPR036964">
    <property type="entry name" value="RASGEF_cat_dom_sf"/>
</dbReference>
<dbReference type="GO" id="GO:0007264">
    <property type="term" value="P:small GTPase-mediated signal transduction"/>
    <property type="evidence" value="ECO:0007669"/>
    <property type="project" value="InterPro"/>
</dbReference>
<dbReference type="AlphaFoldDB" id="A0A8S1HA16"/>
<feature type="compositionally biased region" description="Polar residues" evidence="1">
    <location>
        <begin position="383"/>
        <end position="394"/>
    </location>
</feature>
<dbReference type="GO" id="GO:0005085">
    <property type="term" value="F:guanyl-nucleotide exchange factor activity"/>
    <property type="evidence" value="ECO:0007669"/>
    <property type="project" value="InterPro"/>
</dbReference>
<sequence length="519" mass="56949">MSFITEALSFGICTHPHFRFDAAVFSLQLSVVPQKGLHTGSHRFIAIWRVNQKDPPRNRQKEKKTSPTQSVSLVGRKRQRGDVLREAKLHSDQLVLHFVQTTWNPLSECEKSSQLFIFVRRSVVNLNGHGCFTCPFKHMIHFRPISAHRHHLLVSERRSWPQSPSYAAHHNQFFESINPKSDFENDEALETYLYEKSLEIQPKDTEKPLNDIRPKHPLAALKSPGIKPPKCSNHYGGHHVPHHSLTAPNTPLPAQETKRSHSHTSSEDHPFASGEASLSKRHGYDSKRNQGQFNKIAPLQPPPPVHPRSSRQLPQPLPPPTTNAPTAPSAKTSPHISTASSSPTTTTSTPSSAVAPAPKLHPRRVPPASMSPHALSPHAKSPLTPSQNGANSPSAFPFPTVYDLASTPPQLPPKSLTSSVATPSSSSSKENQEQLRVTLDRSSSESHSPTVCLSVPLPPALPPPRGSHVNHQPPPLPPKKGRATPPTSAVETTSSGATEVLSPPPLPPKTFRRAQQENR</sequence>